<keyword evidence="1" id="KW-0812">Transmembrane</keyword>
<dbReference type="STRING" id="446470.Snas_0936"/>
<dbReference type="Proteomes" id="UP000000844">
    <property type="component" value="Chromosome"/>
</dbReference>
<dbReference type="AlphaFoldDB" id="D3Q938"/>
<protein>
    <submittedName>
        <fullName evidence="2">Uncharacterized protein</fullName>
    </submittedName>
</protein>
<keyword evidence="1" id="KW-0472">Membrane</keyword>
<dbReference type="RefSeq" id="WP_013016218.1">
    <property type="nucleotide sequence ID" value="NC_013947.1"/>
</dbReference>
<feature type="transmembrane region" description="Helical" evidence="1">
    <location>
        <begin position="40"/>
        <end position="61"/>
    </location>
</feature>
<evidence type="ECO:0000313" key="2">
    <source>
        <dbReference type="EMBL" id="ADD40647.1"/>
    </source>
</evidence>
<dbReference type="KEGG" id="sna:Snas_0936"/>
<dbReference type="EMBL" id="CP001778">
    <property type="protein sequence ID" value="ADD40647.1"/>
    <property type="molecule type" value="Genomic_DNA"/>
</dbReference>
<accession>D3Q938</accession>
<keyword evidence="3" id="KW-1185">Reference proteome</keyword>
<keyword evidence="1" id="KW-1133">Transmembrane helix</keyword>
<reference evidence="2 3" key="1">
    <citation type="journal article" date="2009" name="Stand. Genomic Sci.">
        <title>Complete genome sequence of Stackebrandtia nassauensis type strain (LLR-40K-21).</title>
        <authorList>
            <person name="Munk C."/>
            <person name="Lapidus A."/>
            <person name="Copeland A."/>
            <person name="Jando M."/>
            <person name="Mayilraj S."/>
            <person name="Glavina Del Rio T."/>
            <person name="Nolan M."/>
            <person name="Chen F."/>
            <person name="Lucas S."/>
            <person name="Tice H."/>
            <person name="Cheng J.F."/>
            <person name="Han C."/>
            <person name="Detter J.C."/>
            <person name="Bruce D."/>
            <person name="Goodwin L."/>
            <person name="Chain P."/>
            <person name="Pitluck S."/>
            <person name="Goker M."/>
            <person name="Ovchinikova G."/>
            <person name="Pati A."/>
            <person name="Ivanova N."/>
            <person name="Mavromatis K."/>
            <person name="Chen A."/>
            <person name="Palaniappan K."/>
            <person name="Land M."/>
            <person name="Hauser L."/>
            <person name="Chang Y.J."/>
            <person name="Jeffries C.D."/>
            <person name="Bristow J."/>
            <person name="Eisen J.A."/>
            <person name="Markowitz V."/>
            <person name="Hugenholtz P."/>
            <person name="Kyrpides N.C."/>
            <person name="Klenk H.P."/>
        </authorList>
    </citation>
    <scope>NUCLEOTIDE SEQUENCE [LARGE SCALE GENOMIC DNA]</scope>
    <source>
        <strain evidence="3">DSM 44728 / CIP 108903 / NRRL B-16338 / NBRC 102104 / LLR-40K-21</strain>
    </source>
</reference>
<organism evidence="2 3">
    <name type="scientific">Stackebrandtia nassauensis (strain DSM 44728 / CIP 108903 / NRRL B-16338 / NBRC 102104 / LLR-40K-21)</name>
    <dbReference type="NCBI Taxonomy" id="446470"/>
    <lineage>
        <taxon>Bacteria</taxon>
        <taxon>Bacillati</taxon>
        <taxon>Actinomycetota</taxon>
        <taxon>Actinomycetes</taxon>
        <taxon>Glycomycetales</taxon>
        <taxon>Glycomycetaceae</taxon>
        <taxon>Stackebrandtia</taxon>
    </lineage>
</organism>
<evidence type="ECO:0000313" key="3">
    <source>
        <dbReference type="Proteomes" id="UP000000844"/>
    </source>
</evidence>
<evidence type="ECO:0000256" key="1">
    <source>
        <dbReference type="SAM" id="Phobius"/>
    </source>
</evidence>
<sequence>MSPDIRWTLSKTLPNRLPSTSWDSHELEAQAEQSIRRRRLGGGVTAVVLLAAALLASLTLFPHAGTDVPAGSRTPSLPLPKLDDGKQYTWFPDTYSSTKTKATQKITADLWDHLDEHHPQLRLGKIPEGSDPIVVRLQRQLWTAVETVGEYEGGPEVDGSKKVHEQPVYTFTPNPKFDGVPFDTDASDFDESLAVVVYPKDGYKPGTADVSGDPELPPRPEFLVEGCEDYKAKDFENQLVETEFSCSHPDAAPKRDAVAVKRTVTHYEEDGNRISEVWTTNSVVLYRDDGTAVKVSMTLTTPKPIDPSLSITELLRIAEAIPDVPVS</sequence>
<gene>
    <name evidence="2" type="ordered locus">Snas_0936</name>
</gene>
<proteinExistence type="predicted"/>
<name>D3Q938_STANL</name>
<dbReference type="HOGENOM" id="CLU_896901_0_0_11"/>